<dbReference type="EMBL" id="VFRA01000001">
    <property type="protein sequence ID" value="TQO21200.1"/>
    <property type="molecule type" value="Genomic_DNA"/>
</dbReference>
<proteinExistence type="predicted"/>
<keyword evidence="3" id="KW-1185">Reference proteome</keyword>
<keyword evidence="1" id="KW-0812">Transmembrane</keyword>
<feature type="transmembrane region" description="Helical" evidence="1">
    <location>
        <begin position="104"/>
        <end position="121"/>
    </location>
</feature>
<dbReference type="Proteomes" id="UP000316560">
    <property type="component" value="Unassembled WGS sequence"/>
</dbReference>
<sequence>MVRRQPATGNNKSDIPVGKCQRYPGGNSASFARSERVTARCVQVCASIAGVGILRHLSPGDKYLNVVNHESRLVQKCRELATQTTKSVCNGEVIIYRERLWPTAWLYLSTALTIPASILVFMPINIIAGYITAAILYGGIVLFLLASAPTIEVDETELRAGKARLPIATIGTVLTFDGAEATLERGQRLDARAWLLIRGWVSAVAKLEILDESDPTPYWLLSSRTPELLSEAIVKAKLRTPNK</sequence>
<feature type="transmembrane region" description="Helical" evidence="1">
    <location>
        <begin position="127"/>
        <end position="146"/>
    </location>
</feature>
<protein>
    <submittedName>
        <fullName evidence="2">DUF3093 family protein</fullName>
    </submittedName>
</protein>
<gene>
    <name evidence="2" type="ORF">FB472_2878</name>
</gene>
<evidence type="ECO:0000256" key="1">
    <source>
        <dbReference type="SAM" id="Phobius"/>
    </source>
</evidence>
<name>A0A8H2K8N1_9MICO</name>
<keyword evidence="1" id="KW-0472">Membrane</keyword>
<evidence type="ECO:0000313" key="2">
    <source>
        <dbReference type="EMBL" id="TQO21200.1"/>
    </source>
</evidence>
<dbReference type="InterPro" id="IPR021443">
    <property type="entry name" value="DUF3093"/>
</dbReference>
<keyword evidence="1" id="KW-1133">Transmembrane helix</keyword>
<dbReference type="Pfam" id="PF11292">
    <property type="entry name" value="DUF3093"/>
    <property type="match status" value="1"/>
</dbReference>
<dbReference type="AlphaFoldDB" id="A0A8H2K8N1"/>
<accession>A0A8H2K8N1</accession>
<organism evidence="2 3">
    <name type="scientific">Rhodoglobus vestalii</name>
    <dbReference type="NCBI Taxonomy" id="193384"/>
    <lineage>
        <taxon>Bacteria</taxon>
        <taxon>Bacillati</taxon>
        <taxon>Actinomycetota</taxon>
        <taxon>Actinomycetes</taxon>
        <taxon>Micrococcales</taxon>
        <taxon>Microbacteriaceae</taxon>
        <taxon>Rhodoglobus</taxon>
    </lineage>
</organism>
<evidence type="ECO:0000313" key="3">
    <source>
        <dbReference type="Proteomes" id="UP000316560"/>
    </source>
</evidence>
<reference evidence="2 3" key="1">
    <citation type="submission" date="2019-06" db="EMBL/GenBank/DDBJ databases">
        <title>Sequencing the genomes of 1000 actinobacteria strains.</title>
        <authorList>
            <person name="Klenk H.-P."/>
        </authorList>
    </citation>
    <scope>NUCLEOTIDE SEQUENCE [LARGE SCALE GENOMIC DNA]</scope>
    <source>
        <strain evidence="2 3">DSM 21947</strain>
    </source>
</reference>
<comment type="caution">
    <text evidence="2">The sequence shown here is derived from an EMBL/GenBank/DDBJ whole genome shotgun (WGS) entry which is preliminary data.</text>
</comment>